<dbReference type="GO" id="GO:0009289">
    <property type="term" value="C:pilus"/>
    <property type="evidence" value="ECO:0007669"/>
    <property type="project" value="UniProtKB-SubCell"/>
</dbReference>
<dbReference type="SUPFAM" id="SSF49401">
    <property type="entry name" value="Bacterial adhesins"/>
    <property type="match status" value="1"/>
</dbReference>
<dbReference type="Gene3D" id="2.60.40.1090">
    <property type="entry name" value="Fimbrial-type adhesion domain"/>
    <property type="match status" value="1"/>
</dbReference>
<evidence type="ECO:0000313" key="6">
    <source>
        <dbReference type="EMBL" id="NWE17080.1"/>
    </source>
</evidence>
<evidence type="ECO:0000256" key="3">
    <source>
        <dbReference type="ARBA" id="ARBA00022729"/>
    </source>
</evidence>
<dbReference type="Proteomes" id="UP000531950">
    <property type="component" value="Unassembled WGS sequence"/>
</dbReference>
<gene>
    <name evidence="6" type="ORF">HX822_29400</name>
    <name evidence="7" type="ORF">HX828_22080</name>
</gene>
<evidence type="ECO:0000256" key="1">
    <source>
        <dbReference type="ARBA" id="ARBA00004561"/>
    </source>
</evidence>
<evidence type="ECO:0000313" key="8">
    <source>
        <dbReference type="Proteomes" id="UP000531950"/>
    </source>
</evidence>
<dbReference type="GO" id="GO:0043709">
    <property type="term" value="P:cell adhesion involved in single-species biofilm formation"/>
    <property type="evidence" value="ECO:0007669"/>
    <property type="project" value="TreeGrafter"/>
</dbReference>
<dbReference type="InterPro" id="IPR036937">
    <property type="entry name" value="Adhesion_dom_fimbrial_sf"/>
</dbReference>
<evidence type="ECO:0000256" key="4">
    <source>
        <dbReference type="ARBA" id="ARBA00023263"/>
    </source>
</evidence>
<dbReference type="InterPro" id="IPR050263">
    <property type="entry name" value="Bact_Fimbrial_Adh_Pro"/>
</dbReference>
<keyword evidence="4" id="KW-0281">Fimbrium</keyword>
<dbReference type="InterPro" id="IPR008966">
    <property type="entry name" value="Adhesion_dom_sf"/>
</dbReference>
<protein>
    <submittedName>
        <fullName evidence="6">Type 1 fimbrial protein</fullName>
    </submittedName>
</protein>
<dbReference type="PANTHER" id="PTHR33420">
    <property type="entry name" value="FIMBRIAL SUBUNIT ELFA-RELATED"/>
    <property type="match status" value="1"/>
</dbReference>
<reference evidence="8 9" key="1">
    <citation type="submission" date="2020-04" db="EMBL/GenBank/DDBJ databases">
        <title>Molecular characterization of pseudomonads from Agaricus bisporus reveal novel blotch 2 pathogens in Western Europe.</title>
        <authorList>
            <person name="Taparia T."/>
            <person name="Krijger M."/>
            <person name="Haynes E."/>
            <person name="Elpinstone J.G."/>
            <person name="Noble R."/>
            <person name="Van Der Wolf J."/>
        </authorList>
    </citation>
    <scope>NUCLEOTIDE SEQUENCE [LARGE SCALE GENOMIC DNA]</scope>
    <source>
        <strain evidence="7 9">IPO3781</strain>
        <strain evidence="6 8">IPO3782</strain>
    </source>
</reference>
<comment type="subcellular location">
    <subcellularLocation>
        <location evidence="1">Fimbrium</location>
    </subcellularLocation>
</comment>
<organism evidence="6 8">
    <name type="scientific">Pseudomonas yamanorum</name>
    <dbReference type="NCBI Taxonomy" id="515393"/>
    <lineage>
        <taxon>Bacteria</taxon>
        <taxon>Pseudomonadati</taxon>
        <taxon>Pseudomonadota</taxon>
        <taxon>Gammaproteobacteria</taxon>
        <taxon>Pseudomonadales</taxon>
        <taxon>Pseudomonadaceae</taxon>
        <taxon>Pseudomonas</taxon>
    </lineage>
</organism>
<evidence type="ECO:0000256" key="2">
    <source>
        <dbReference type="ARBA" id="ARBA00006671"/>
    </source>
</evidence>
<feature type="signal peptide" evidence="5">
    <location>
        <begin position="1"/>
        <end position="24"/>
    </location>
</feature>
<dbReference type="RefSeq" id="WP_177046407.1">
    <property type="nucleotide sequence ID" value="NZ_JACAOQ010000028.1"/>
</dbReference>
<keyword evidence="3 5" id="KW-0732">Signal</keyword>
<name>A0A7Y8ELV9_9PSED</name>
<dbReference type="PANTHER" id="PTHR33420:SF3">
    <property type="entry name" value="FIMBRIAL SUBUNIT ELFA"/>
    <property type="match status" value="1"/>
</dbReference>
<comment type="similarity">
    <text evidence="2">Belongs to the fimbrial protein family.</text>
</comment>
<dbReference type="Proteomes" id="UP000537188">
    <property type="component" value="Unassembled WGS sequence"/>
</dbReference>
<evidence type="ECO:0000256" key="5">
    <source>
        <dbReference type="SAM" id="SignalP"/>
    </source>
</evidence>
<sequence length="187" mass="18287">MKKHVSGLARLLMAAALVSGSLSAADGTITLTGEIKASTCTISSGTSGAAGSGADFVVALDNVQAGSLAGGASPSKDFFISVGGAAGTCADNTKVAVLFERSSPAINPVTGNLSNTAAAPAAANVEVQIIDTVANTPIDLGKGQASTVATVTGGKATVPFAARYVAHGGVAGPGAFKTEVQYWVTYP</sequence>
<proteinExistence type="inferred from homology"/>
<dbReference type="AlphaFoldDB" id="A0A7Y8ELV9"/>
<dbReference type="EMBL" id="JACARG010000067">
    <property type="protein sequence ID" value="NWE17080.1"/>
    <property type="molecule type" value="Genomic_DNA"/>
</dbReference>
<evidence type="ECO:0000313" key="9">
    <source>
        <dbReference type="Proteomes" id="UP000537188"/>
    </source>
</evidence>
<feature type="chain" id="PRO_5036407066" evidence="5">
    <location>
        <begin position="25"/>
        <end position="187"/>
    </location>
</feature>
<evidence type="ECO:0000313" key="7">
    <source>
        <dbReference type="EMBL" id="NWE78246.1"/>
    </source>
</evidence>
<comment type="caution">
    <text evidence="6">The sequence shown here is derived from an EMBL/GenBank/DDBJ whole genome shotgun (WGS) entry which is preliminary data.</text>
</comment>
<accession>A0A7Y8ELV9</accession>
<dbReference type="EMBL" id="JACARF010000028">
    <property type="protein sequence ID" value="NWE78246.1"/>
    <property type="molecule type" value="Genomic_DNA"/>
</dbReference>